<dbReference type="GO" id="GO:0000030">
    <property type="term" value="F:mannosyltransferase activity"/>
    <property type="evidence" value="ECO:0007669"/>
    <property type="project" value="TreeGrafter"/>
</dbReference>
<organism evidence="2 3">
    <name type="scientific">Candidatus Gallitreponema excrementavium</name>
    <dbReference type="NCBI Taxonomy" id="2840840"/>
    <lineage>
        <taxon>Bacteria</taxon>
        <taxon>Pseudomonadati</taxon>
        <taxon>Spirochaetota</taxon>
        <taxon>Spirochaetia</taxon>
        <taxon>Spirochaetales</taxon>
        <taxon>Candidatus Gallitreponema</taxon>
    </lineage>
</organism>
<dbReference type="Proteomes" id="UP000823638">
    <property type="component" value="Unassembled WGS sequence"/>
</dbReference>
<reference evidence="2" key="1">
    <citation type="submission" date="2020-10" db="EMBL/GenBank/DDBJ databases">
        <authorList>
            <person name="Gilroy R."/>
        </authorList>
    </citation>
    <scope>NUCLEOTIDE SEQUENCE</scope>
    <source>
        <strain evidence="2">10532</strain>
    </source>
</reference>
<dbReference type="Pfam" id="PF04488">
    <property type="entry name" value="Gly_transf_sug"/>
    <property type="match status" value="1"/>
</dbReference>
<comment type="caution">
    <text evidence="2">The sequence shown here is derived from an EMBL/GenBank/DDBJ whole genome shotgun (WGS) entry which is preliminary data.</text>
</comment>
<name>A0A9D9N1E9_9SPIR</name>
<reference evidence="2" key="2">
    <citation type="journal article" date="2021" name="PeerJ">
        <title>Extensive microbial diversity within the chicken gut microbiome revealed by metagenomics and culture.</title>
        <authorList>
            <person name="Gilroy R."/>
            <person name="Ravi A."/>
            <person name="Getino M."/>
            <person name="Pursley I."/>
            <person name="Horton D.L."/>
            <person name="Alikhan N.F."/>
            <person name="Baker D."/>
            <person name="Gharbi K."/>
            <person name="Hall N."/>
            <person name="Watson M."/>
            <person name="Adriaenssens E.M."/>
            <person name="Foster-Nyarko E."/>
            <person name="Jarju S."/>
            <person name="Secka A."/>
            <person name="Antonio M."/>
            <person name="Oren A."/>
            <person name="Chaudhuri R.R."/>
            <person name="La Ragione R."/>
            <person name="Hildebrand F."/>
            <person name="Pallen M.J."/>
        </authorList>
    </citation>
    <scope>NUCLEOTIDE SEQUENCE</scope>
    <source>
        <strain evidence="2">10532</strain>
    </source>
</reference>
<evidence type="ECO:0000313" key="3">
    <source>
        <dbReference type="Proteomes" id="UP000823638"/>
    </source>
</evidence>
<dbReference type="GO" id="GO:0051999">
    <property type="term" value="P:mannosyl-inositol phosphorylceramide biosynthetic process"/>
    <property type="evidence" value="ECO:0007669"/>
    <property type="project" value="TreeGrafter"/>
</dbReference>
<gene>
    <name evidence="2" type="ORF">IAA81_00285</name>
</gene>
<dbReference type="GO" id="GO:0016020">
    <property type="term" value="C:membrane"/>
    <property type="evidence" value="ECO:0007669"/>
    <property type="project" value="GOC"/>
</dbReference>
<dbReference type="SUPFAM" id="SSF53448">
    <property type="entry name" value="Nucleotide-diphospho-sugar transferases"/>
    <property type="match status" value="1"/>
</dbReference>
<keyword evidence="1 2" id="KW-0808">Transferase</keyword>
<dbReference type="EMBL" id="JADIMM010000006">
    <property type="protein sequence ID" value="MBO8456650.1"/>
    <property type="molecule type" value="Genomic_DNA"/>
</dbReference>
<evidence type="ECO:0000256" key="1">
    <source>
        <dbReference type="ARBA" id="ARBA00022679"/>
    </source>
</evidence>
<accession>A0A9D9N1E9</accession>
<protein>
    <submittedName>
        <fullName evidence="2">Glycosyl transferase</fullName>
    </submittedName>
</protein>
<evidence type="ECO:0000313" key="2">
    <source>
        <dbReference type="EMBL" id="MBO8456650.1"/>
    </source>
</evidence>
<dbReference type="PANTHER" id="PTHR32385:SF15">
    <property type="entry name" value="INOSITOL PHOSPHOCERAMIDE MANNOSYLTRANSFERASE 1"/>
    <property type="match status" value="1"/>
</dbReference>
<proteinExistence type="predicted"/>
<dbReference type="InterPro" id="IPR029044">
    <property type="entry name" value="Nucleotide-diphossugar_trans"/>
</dbReference>
<dbReference type="InterPro" id="IPR007577">
    <property type="entry name" value="GlycoTrfase_DXD_sugar-bd_CS"/>
</dbReference>
<dbReference type="AlphaFoldDB" id="A0A9D9N1E9"/>
<dbReference type="InterPro" id="IPR051706">
    <property type="entry name" value="Glycosyltransferase_domain"/>
</dbReference>
<dbReference type="Gene3D" id="3.90.550.20">
    <property type="match status" value="1"/>
</dbReference>
<dbReference type="PANTHER" id="PTHR32385">
    <property type="entry name" value="MANNOSYL PHOSPHORYLINOSITOL CERAMIDE SYNTHASE"/>
    <property type="match status" value="1"/>
</dbReference>
<sequence length="266" mass="32102">MPIPKIVHFLWMSENKDERTKRCLENWKTVLTDYEIKEWDSNSFPYRDFLWTKTAANEKKWAFVTDFFRLWVLEKYGGIYLDTDIILHKDFDAFLNDKFFIATEYTRQLGPHCIGSEPHHPFLRTCLEFYTDRKFEKNILIPHIMTFMLVKQYNFKGSLANFGNNPIRIDDEISIYPDNIFTIDISDNKNVAVHLGFGSWRDSDDINPVYMDVLEMFFVKRFYLYSIHKKKFFKRIIFLLLPGIFVRMFYKHQLKTKNLVSVRKYL</sequence>